<dbReference type="eggNOG" id="ENOG502QRN3">
    <property type="taxonomic scope" value="Eukaryota"/>
</dbReference>
<dbReference type="HOGENOM" id="CLU_048751_0_0_1"/>
<dbReference type="GO" id="GO:0042802">
    <property type="term" value="F:identical protein binding"/>
    <property type="evidence" value="ECO:0007669"/>
    <property type="project" value="Ensembl"/>
</dbReference>
<feature type="coiled-coil region" evidence="3">
    <location>
        <begin position="212"/>
        <end position="256"/>
    </location>
</feature>
<feature type="compositionally biased region" description="Gly residues" evidence="4">
    <location>
        <begin position="292"/>
        <end position="301"/>
    </location>
</feature>
<keyword evidence="2 3" id="KW-0175">Coiled coil</keyword>
<name>F6PG84_ORNAN</name>
<dbReference type="PANTHER" id="PTHR19232">
    <property type="entry name" value="CENTROCORTIN FAMILY MEMBER"/>
    <property type="match status" value="1"/>
</dbReference>
<protein>
    <submittedName>
        <fullName evidence="5">Cerebellar deration related protein 2 like</fullName>
    </submittedName>
</protein>
<comment type="similarity">
    <text evidence="1">Belongs to the CDR2 family.</text>
</comment>
<proteinExistence type="inferred from homology"/>
<evidence type="ECO:0000256" key="3">
    <source>
        <dbReference type="SAM" id="Coils"/>
    </source>
</evidence>
<accession>F6PG84</accession>
<reference evidence="5" key="2">
    <citation type="submission" date="2025-09" db="UniProtKB">
        <authorList>
            <consortium name="Ensembl"/>
        </authorList>
    </citation>
    <scope>IDENTIFICATION</scope>
    <source>
        <strain evidence="5">Glennie</strain>
    </source>
</reference>
<gene>
    <name evidence="5" type="primary">CDR2L</name>
</gene>
<sequence>VRRAAGMEDFGEEEEPWYGQQDLEQDLHLAAELGKTLLERNKELEDSLQQMYTTNEEQVQEIEYLTKQLDTLRHVNEQHAKVYEQLDLTARDLEVANQRLVLESKTAQQKIHGLTDTVEGLQTQVEGLQAQVEELRSLEQLRVRREKRERRRTIHTFPCLKELCSSPRYEDAFRLHGSSVELSARPLERENERLRALVSSLRGQVGQEKQRTEQVEREYAAVLQECAALEQRAGQAEGCRLRVQELELELLELQQMKQARRYLLSRDDSLAEALLEPLASAPEADDPDPGREGGGGAGEVGAGLSPAATPGPAAAVRKSCSDTALSALVARDPAGRLAGSLTLHAQGVRRRGMSILREVDEQYHALLDKYEELLAKCRQHKDGVRHAGVQTSRPVSRDGSCRDFRGAEEAAAAAERALSQHVEAVDRRLEQSQPEYKALFQEIFSRIQKTKADINAAKAQVQSAQ</sequence>
<dbReference type="FunCoup" id="F6PG84">
    <property type="interactions" value="114"/>
</dbReference>
<evidence type="ECO:0000313" key="5">
    <source>
        <dbReference type="Ensembl" id="ENSOANP00000006931.4"/>
    </source>
</evidence>
<dbReference type="STRING" id="9258.ENSOANP00000006931"/>
<feature type="region of interest" description="Disordered" evidence="4">
    <location>
        <begin position="279"/>
        <end position="315"/>
    </location>
</feature>
<dbReference type="InterPro" id="IPR026079">
    <property type="entry name" value="CDR2"/>
</dbReference>
<dbReference type="PANTHER" id="PTHR19232:SF10">
    <property type="entry name" value="CEREBELLAR DEGENERATION-RELATED PROTEIN 2-LIKE"/>
    <property type="match status" value="1"/>
</dbReference>
<dbReference type="Ensembl" id="ENSOANT00000006933.4">
    <property type="protein sequence ID" value="ENSOANP00000006931.4"/>
    <property type="gene ID" value="ENSOANG00000004375.4"/>
</dbReference>
<dbReference type="Bgee" id="ENSOANG00000004375">
    <property type="expression patterns" value="Expressed in cerebellum and 7 other cell types or tissues"/>
</dbReference>
<feature type="coiled-coil region" evidence="3">
    <location>
        <begin position="111"/>
        <end position="138"/>
    </location>
</feature>
<evidence type="ECO:0000256" key="1">
    <source>
        <dbReference type="ARBA" id="ARBA00009019"/>
    </source>
</evidence>
<evidence type="ECO:0000256" key="2">
    <source>
        <dbReference type="ARBA" id="ARBA00023054"/>
    </source>
</evidence>
<organism evidence="5 6">
    <name type="scientific">Ornithorhynchus anatinus</name>
    <name type="common">Duckbill platypus</name>
    <dbReference type="NCBI Taxonomy" id="9258"/>
    <lineage>
        <taxon>Eukaryota</taxon>
        <taxon>Metazoa</taxon>
        <taxon>Chordata</taxon>
        <taxon>Craniata</taxon>
        <taxon>Vertebrata</taxon>
        <taxon>Euteleostomi</taxon>
        <taxon>Mammalia</taxon>
        <taxon>Monotremata</taxon>
        <taxon>Ornithorhynchidae</taxon>
        <taxon>Ornithorhynchus</taxon>
    </lineage>
</organism>
<dbReference type="GeneTree" id="ENSGT00390000018570"/>
<keyword evidence="6" id="KW-1185">Reference proteome</keyword>
<evidence type="ECO:0000256" key="4">
    <source>
        <dbReference type="SAM" id="MobiDB-lite"/>
    </source>
</evidence>
<evidence type="ECO:0000313" key="6">
    <source>
        <dbReference type="Proteomes" id="UP000002279"/>
    </source>
</evidence>
<dbReference type="InParanoid" id="F6PG84"/>
<dbReference type="Proteomes" id="UP000002279">
    <property type="component" value="Unplaced"/>
</dbReference>
<dbReference type="OMA" id="MKDCAVG"/>
<dbReference type="AlphaFoldDB" id="F6PG84"/>
<reference evidence="5" key="1">
    <citation type="submission" date="2025-08" db="UniProtKB">
        <authorList>
            <consortium name="Ensembl"/>
        </authorList>
    </citation>
    <scope>IDENTIFICATION</scope>
    <source>
        <strain evidence="5">Glennie</strain>
    </source>
</reference>